<dbReference type="InterPro" id="IPR001466">
    <property type="entry name" value="Beta-lactam-related"/>
</dbReference>
<accession>A0ABP0QE07</accession>
<dbReference type="Gene3D" id="3.40.710.10">
    <property type="entry name" value="DD-peptidase/beta-lactamase superfamily"/>
    <property type="match status" value="2"/>
</dbReference>
<dbReference type="Proteomes" id="UP001642484">
    <property type="component" value="Unassembled WGS sequence"/>
</dbReference>
<dbReference type="InterPro" id="IPR050789">
    <property type="entry name" value="Diverse_Enzym_Activities"/>
</dbReference>
<sequence>MSAAMSAVGFHTASPEALGIDSKPLERHRQRIKDHQERGVFPGFAEGVIADGKSIFLNLRGFTDKNKKHKMSERTLFQGYSMMKPITATAFMSLVDDGMFKLDDPVEKYIPAFKMLRVKRGKGTEPMRETMTLRISFCLTRTESSHRLRLCGQSCTLAALHVHHWIFSKRCIICLPWLACAQNSEKLYKTIATKQERGEIDTLEKLCNELCSLPLLFQPGSDYAYGMSLDVLGHVMQLATGKPLRRIIQSRVLEPVGMRDSCFLVPASKLHQLATYYRLMRDPVKGKRWLQRLDGSKARDSMYAKGSRAVYRSLGVPTGVPAGGGLWGAGRSTMLFSLRDILLYCQMLLNSGRSVSGRRVLKESTVRSLQTDWLRLKRASKIRDPPGWGSPDDSQSFIGGFVYIVRSASLTCPPQQ</sequence>
<reference evidence="2 3" key="1">
    <citation type="submission" date="2024-02" db="EMBL/GenBank/DDBJ databases">
        <authorList>
            <person name="Chen Y."/>
            <person name="Shah S."/>
            <person name="Dougan E. K."/>
            <person name="Thang M."/>
            <person name="Chan C."/>
        </authorList>
    </citation>
    <scope>NUCLEOTIDE SEQUENCE [LARGE SCALE GENOMIC DNA]</scope>
</reference>
<dbReference type="Pfam" id="PF00144">
    <property type="entry name" value="Beta-lactamase"/>
    <property type="match status" value="2"/>
</dbReference>
<dbReference type="EMBL" id="CAXAMN010024362">
    <property type="protein sequence ID" value="CAK9086105.1"/>
    <property type="molecule type" value="Genomic_DNA"/>
</dbReference>
<gene>
    <name evidence="2" type="ORF">CCMP2556_LOCUS41756</name>
</gene>
<evidence type="ECO:0000313" key="3">
    <source>
        <dbReference type="Proteomes" id="UP001642484"/>
    </source>
</evidence>
<dbReference type="PANTHER" id="PTHR43283">
    <property type="entry name" value="BETA-LACTAMASE-RELATED"/>
    <property type="match status" value="1"/>
</dbReference>
<dbReference type="InterPro" id="IPR012338">
    <property type="entry name" value="Beta-lactam/transpept-like"/>
</dbReference>
<feature type="domain" description="Beta-lactamase-related" evidence="1">
    <location>
        <begin position="29"/>
        <end position="134"/>
    </location>
</feature>
<name>A0ABP0QE07_9DINO</name>
<dbReference type="SUPFAM" id="SSF56601">
    <property type="entry name" value="beta-lactamase/transpeptidase-like"/>
    <property type="match status" value="1"/>
</dbReference>
<evidence type="ECO:0000259" key="1">
    <source>
        <dbReference type="Pfam" id="PF00144"/>
    </source>
</evidence>
<feature type="domain" description="Beta-lactamase-related" evidence="1">
    <location>
        <begin position="197"/>
        <end position="390"/>
    </location>
</feature>
<proteinExistence type="predicted"/>
<evidence type="ECO:0000313" key="2">
    <source>
        <dbReference type="EMBL" id="CAK9086105.1"/>
    </source>
</evidence>
<dbReference type="PANTHER" id="PTHR43283:SF3">
    <property type="entry name" value="BETA-LACTAMASE FAMILY PROTEIN (AFU_ORTHOLOGUE AFUA_5G07500)"/>
    <property type="match status" value="1"/>
</dbReference>
<protein>
    <recommendedName>
        <fullName evidence="1">Beta-lactamase-related domain-containing protein</fullName>
    </recommendedName>
</protein>
<keyword evidence="3" id="KW-1185">Reference proteome</keyword>
<organism evidence="2 3">
    <name type="scientific">Durusdinium trenchii</name>
    <dbReference type="NCBI Taxonomy" id="1381693"/>
    <lineage>
        <taxon>Eukaryota</taxon>
        <taxon>Sar</taxon>
        <taxon>Alveolata</taxon>
        <taxon>Dinophyceae</taxon>
        <taxon>Suessiales</taxon>
        <taxon>Symbiodiniaceae</taxon>
        <taxon>Durusdinium</taxon>
    </lineage>
</organism>
<comment type="caution">
    <text evidence="2">The sequence shown here is derived from an EMBL/GenBank/DDBJ whole genome shotgun (WGS) entry which is preliminary data.</text>
</comment>